<organism evidence="2 3">
    <name type="scientific">Miscanthus lutarioriparius</name>
    <dbReference type="NCBI Taxonomy" id="422564"/>
    <lineage>
        <taxon>Eukaryota</taxon>
        <taxon>Viridiplantae</taxon>
        <taxon>Streptophyta</taxon>
        <taxon>Embryophyta</taxon>
        <taxon>Tracheophyta</taxon>
        <taxon>Spermatophyta</taxon>
        <taxon>Magnoliopsida</taxon>
        <taxon>Liliopsida</taxon>
        <taxon>Poales</taxon>
        <taxon>Poaceae</taxon>
        <taxon>PACMAD clade</taxon>
        <taxon>Panicoideae</taxon>
        <taxon>Andropogonodae</taxon>
        <taxon>Andropogoneae</taxon>
        <taxon>Saccharinae</taxon>
        <taxon>Miscanthus</taxon>
    </lineage>
</organism>
<dbReference type="AlphaFoldDB" id="A0A811QBG2"/>
<feature type="compositionally biased region" description="Polar residues" evidence="1">
    <location>
        <begin position="39"/>
        <end position="49"/>
    </location>
</feature>
<evidence type="ECO:0000313" key="2">
    <source>
        <dbReference type="EMBL" id="CAD6254573.1"/>
    </source>
</evidence>
<gene>
    <name evidence="2" type="ORF">NCGR_LOCUS38176</name>
</gene>
<keyword evidence="3" id="KW-1185">Reference proteome</keyword>
<comment type="caution">
    <text evidence="2">The sequence shown here is derived from an EMBL/GenBank/DDBJ whole genome shotgun (WGS) entry which is preliminary data.</text>
</comment>
<proteinExistence type="predicted"/>
<feature type="region of interest" description="Disordered" evidence="1">
    <location>
        <begin position="38"/>
        <end position="80"/>
    </location>
</feature>
<reference evidence="2" key="1">
    <citation type="submission" date="2020-10" db="EMBL/GenBank/DDBJ databases">
        <authorList>
            <person name="Han B."/>
            <person name="Lu T."/>
            <person name="Zhao Q."/>
            <person name="Huang X."/>
            <person name="Zhao Y."/>
        </authorList>
    </citation>
    <scope>NUCLEOTIDE SEQUENCE</scope>
</reference>
<protein>
    <submittedName>
        <fullName evidence="2">Uncharacterized protein</fullName>
    </submittedName>
</protein>
<evidence type="ECO:0000256" key="1">
    <source>
        <dbReference type="SAM" id="MobiDB-lite"/>
    </source>
</evidence>
<feature type="region of interest" description="Disordered" evidence="1">
    <location>
        <begin position="1"/>
        <end position="24"/>
    </location>
</feature>
<evidence type="ECO:0000313" key="3">
    <source>
        <dbReference type="Proteomes" id="UP000604825"/>
    </source>
</evidence>
<dbReference type="Proteomes" id="UP000604825">
    <property type="component" value="Unassembled WGS sequence"/>
</dbReference>
<sequence>MMAAAPMEAQTAQPPSDPSSAAAYPRWVMLEPDMKIQAEGSSCSTSDASKTLAAEHRAPDPSLPPPCGATRGFVRLPSDS</sequence>
<accession>A0A811QBG2</accession>
<dbReference type="EMBL" id="CAJGYO010000009">
    <property type="protein sequence ID" value="CAD6254573.1"/>
    <property type="molecule type" value="Genomic_DNA"/>
</dbReference>
<name>A0A811QBG2_9POAL</name>